<dbReference type="PANTHER" id="PTHR12219">
    <property type="entry name" value="NADH-UBIQUINONE OXIDOREDUCTASE"/>
    <property type="match status" value="1"/>
</dbReference>
<comment type="caution">
    <text evidence="7">The sequence shown here is derived from an EMBL/GenBank/DDBJ whole genome shotgun (WGS) entry which is preliminary data.</text>
</comment>
<dbReference type="PANTHER" id="PTHR12219:SF8">
    <property type="entry name" value="NADH DEHYDROGENASE [UBIQUINONE] IRON-SULFUR PROTEIN 4, MITOCHONDRIAL"/>
    <property type="match status" value="1"/>
</dbReference>
<evidence type="ECO:0000256" key="6">
    <source>
        <dbReference type="ARBA" id="ARBA00023136"/>
    </source>
</evidence>
<dbReference type="InterPro" id="IPR006885">
    <property type="entry name" value="NADH_UbQ_FeS_4_mit-like"/>
</dbReference>
<accession>A0ABN7JTW3</accession>
<evidence type="ECO:0000256" key="5">
    <source>
        <dbReference type="ARBA" id="ARBA00022982"/>
    </source>
</evidence>
<sequence length="247" mass="27267">MEKIVKENATPTELFAGLGPSNDTCRRSTTRSIFPADSMARIYKPARSVTTSGTALTKGWRLAFERRSRPFLDPLIGYTGCRDPLPQVELSFPTLRSAVSYAQRHGLAYVVQCKPDKRRAGAKGEASRQGHKPSAAFTDATLDRLGLASLQQDYGQALDDADHAGEAARPGTWSSPMDVVNDPALSLSEKRSILMNWAWTEYLVDQATSEGMPEYRRPARLDEVEHALLSLERQAGRKEDAVEREAA</sequence>
<comment type="subcellular location">
    <subcellularLocation>
        <location evidence="1">Membrane</location>
    </subcellularLocation>
</comment>
<evidence type="ECO:0000256" key="2">
    <source>
        <dbReference type="ARBA" id="ARBA00022448"/>
    </source>
</evidence>
<keyword evidence="2" id="KW-0813">Transport</keyword>
<evidence type="ECO:0000256" key="1">
    <source>
        <dbReference type="ARBA" id="ARBA00004370"/>
    </source>
</evidence>
<keyword evidence="8" id="KW-1185">Reference proteome</keyword>
<evidence type="ECO:0000256" key="4">
    <source>
        <dbReference type="ARBA" id="ARBA00022946"/>
    </source>
</evidence>
<keyword evidence="6" id="KW-0472">Membrane</keyword>
<dbReference type="Gene3D" id="3.30.160.190">
    <property type="entry name" value="atu1810 like domain"/>
    <property type="match status" value="1"/>
</dbReference>
<organism evidence="7 8">
    <name type="scientific">Pseudorhizobium halotolerans</name>
    <dbReference type="NCBI Taxonomy" id="1233081"/>
    <lineage>
        <taxon>Bacteria</taxon>
        <taxon>Pseudomonadati</taxon>
        <taxon>Pseudomonadota</taxon>
        <taxon>Alphaproteobacteria</taxon>
        <taxon>Hyphomicrobiales</taxon>
        <taxon>Rhizobiaceae</taxon>
        <taxon>Rhizobium/Agrobacterium group</taxon>
        <taxon>Pseudorhizobium</taxon>
    </lineage>
</organism>
<proteinExistence type="predicted"/>
<dbReference type="Proteomes" id="UP000601041">
    <property type="component" value="Unassembled WGS sequence"/>
</dbReference>
<dbReference type="InterPro" id="IPR038532">
    <property type="entry name" value="NDUFS4-like_sf"/>
</dbReference>
<keyword evidence="3" id="KW-0679">Respiratory chain</keyword>
<keyword evidence="4" id="KW-0809">Transit peptide</keyword>
<gene>
    <name evidence="7" type="ORF">RHAB21_03817</name>
</gene>
<dbReference type="Pfam" id="PF04800">
    <property type="entry name" value="NDUS4"/>
    <property type="match status" value="1"/>
</dbReference>
<evidence type="ECO:0000256" key="3">
    <source>
        <dbReference type="ARBA" id="ARBA00022660"/>
    </source>
</evidence>
<reference evidence="7 8" key="1">
    <citation type="submission" date="2020-11" db="EMBL/GenBank/DDBJ databases">
        <authorList>
            <person name="Lassalle F."/>
        </authorList>
    </citation>
    <scope>NUCLEOTIDE SEQUENCE [LARGE SCALE GENOMIC DNA]</scope>
    <source>
        <strain evidence="7 8">AB21</strain>
    </source>
</reference>
<name>A0ABN7JTW3_9HYPH</name>
<keyword evidence="5" id="KW-0249">Electron transport</keyword>
<evidence type="ECO:0000313" key="8">
    <source>
        <dbReference type="Proteomes" id="UP000601041"/>
    </source>
</evidence>
<dbReference type="EMBL" id="CABFWE030000011">
    <property type="protein sequence ID" value="CAD7047713.1"/>
    <property type="molecule type" value="Genomic_DNA"/>
</dbReference>
<evidence type="ECO:0000313" key="7">
    <source>
        <dbReference type="EMBL" id="CAD7047713.1"/>
    </source>
</evidence>
<protein>
    <submittedName>
        <fullName evidence="7">ETC complex I subunit</fullName>
    </submittedName>
</protein>